<dbReference type="Proteomes" id="UP000505355">
    <property type="component" value="Chromosome"/>
</dbReference>
<sequence length="97" mass="10957">MLSYIIFALFSLMLFMQMLNQPKETNIYKQSTFWLGGAVLVFSVISPLCFGVDFYLSNHHIETAVLGNIILYLNCAYYATLGYAINLEKKQSSVSAI</sequence>
<keyword evidence="3" id="KW-1185">Reference proteome</keyword>
<dbReference type="EMBL" id="CP054139">
    <property type="protein sequence ID" value="QKJ32230.1"/>
    <property type="molecule type" value="Genomic_DNA"/>
</dbReference>
<dbReference type="KEGG" id="mmab:HQ865_21520"/>
<feature type="transmembrane region" description="Helical" evidence="1">
    <location>
        <begin position="32"/>
        <end position="56"/>
    </location>
</feature>
<keyword evidence="1" id="KW-1133">Transmembrane helix</keyword>
<evidence type="ECO:0000256" key="1">
    <source>
        <dbReference type="SAM" id="Phobius"/>
    </source>
</evidence>
<gene>
    <name evidence="2" type="ORF">HQ865_21520</name>
</gene>
<evidence type="ECO:0000313" key="2">
    <source>
        <dbReference type="EMBL" id="QKJ32230.1"/>
    </source>
</evidence>
<organism evidence="2 3">
    <name type="scientific">Mucilaginibacter mali</name>
    <dbReference type="NCBI Taxonomy" id="2740462"/>
    <lineage>
        <taxon>Bacteria</taxon>
        <taxon>Pseudomonadati</taxon>
        <taxon>Bacteroidota</taxon>
        <taxon>Sphingobacteriia</taxon>
        <taxon>Sphingobacteriales</taxon>
        <taxon>Sphingobacteriaceae</taxon>
        <taxon>Mucilaginibacter</taxon>
    </lineage>
</organism>
<dbReference type="RefSeq" id="WP_173416881.1">
    <property type="nucleotide sequence ID" value="NZ_CP054139.1"/>
</dbReference>
<reference evidence="2 3" key="1">
    <citation type="submission" date="2020-05" db="EMBL/GenBank/DDBJ databases">
        <title>Mucilaginibacter mali sp. nov.</title>
        <authorList>
            <person name="Kim H.S."/>
            <person name="Lee K.C."/>
            <person name="Suh M.K."/>
            <person name="Kim J.-S."/>
            <person name="Han K.-I."/>
            <person name="Eom M.K."/>
            <person name="Shin Y.K."/>
            <person name="Lee J.-S."/>
        </authorList>
    </citation>
    <scope>NUCLEOTIDE SEQUENCE [LARGE SCALE GENOMIC DNA]</scope>
    <source>
        <strain evidence="2 3">G2-14</strain>
    </source>
</reference>
<keyword evidence="1" id="KW-0472">Membrane</keyword>
<dbReference type="AlphaFoldDB" id="A0A7D4QN08"/>
<name>A0A7D4QN08_9SPHI</name>
<proteinExistence type="predicted"/>
<keyword evidence="1" id="KW-0812">Transmembrane</keyword>
<feature type="transmembrane region" description="Helical" evidence="1">
    <location>
        <begin position="63"/>
        <end position="85"/>
    </location>
</feature>
<protein>
    <submittedName>
        <fullName evidence="2">Uncharacterized protein</fullName>
    </submittedName>
</protein>
<accession>A0A7D4QN08</accession>
<evidence type="ECO:0000313" key="3">
    <source>
        <dbReference type="Proteomes" id="UP000505355"/>
    </source>
</evidence>